<keyword evidence="13" id="KW-0170">Cobalt</keyword>
<evidence type="ECO:0000256" key="12">
    <source>
        <dbReference type="PIRSR" id="PIRSR001461-1"/>
    </source>
</evidence>
<keyword evidence="8 10" id="KW-0479">Metal-binding</keyword>
<reference evidence="15 16" key="1">
    <citation type="journal article" date="2011" name="EMBO J.">
        <title>Structural diversity of bacterial flagellar motors.</title>
        <authorList>
            <person name="Chen S."/>
            <person name="Beeby M."/>
            <person name="Murphy G.E."/>
            <person name="Leadbetter J.R."/>
            <person name="Hendrixson D.R."/>
            <person name="Briegel A."/>
            <person name="Li Z."/>
            <person name="Shi J."/>
            <person name="Tocheva E.I."/>
            <person name="Muller A."/>
            <person name="Dobro M.J."/>
            <person name="Jensen G.J."/>
        </authorList>
    </citation>
    <scope>NUCLEOTIDE SEQUENCE [LARGE SCALE GENOMIC DNA]</scope>
    <source>
        <strain evidence="15 16">DSM 6540</strain>
    </source>
</reference>
<evidence type="ECO:0000313" key="16">
    <source>
        <dbReference type="Proteomes" id="UP000003240"/>
    </source>
</evidence>
<dbReference type="GO" id="GO:0005737">
    <property type="term" value="C:cytoplasm"/>
    <property type="evidence" value="ECO:0007669"/>
    <property type="project" value="UniProtKB-ARBA"/>
</dbReference>
<comment type="cofactor">
    <cofactor evidence="2">
        <name>Mn(2+)</name>
        <dbReference type="ChEBI" id="CHEBI:29035"/>
    </cofactor>
</comment>
<feature type="binding site" evidence="10 14">
    <location>
        <position position="7"/>
    </location>
    <ligand>
        <name>substrate</name>
    </ligand>
</feature>
<comment type="similarity">
    <text evidence="6 10 11">Belongs to the ribulose-phosphate 3-epimerase family.</text>
</comment>
<comment type="cofactor">
    <cofactor evidence="3">
        <name>Co(2+)</name>
        <dbReference type="ChEBI" id="CHEBI:48828"/>
    </cofactor>
</comment>
<name>F7NLF5_9FIRM</name>
<dbReference type="AlphaFoldDB" id="F7NLF5"/>
<dbReference type="STRING" id="1009370.ALO_14637"/>
<keyword evidence="9 10" id="KW-0413">Isomerase</keyword>
<evidence type="ECO:0000256" key="3">
    <source>
        <dbReference type="ARBA" id="ARBA00001941"/>
    </source>
</evidence>
<evidence type="ECO:0000256" key="1">
    <source>
        <dbReference type="ARBA" id="ARBA00001782"/>
    </source>
</evidence>
<dbReference type="PROSITE" id="PS01086">
    <property type="entry name" value="RIBUL_P_3_EPIMER_2"/>
    <property type="match status" value="1"/>
</dbReference>
<evidence type="ECO:0000256" key="6">
    <source>
        <dbReference type="ARBA" id="ARBA00009541"/>
    </source>
</evidence>
<feature type="binding site" evidence="14">
    <location>
        <position position="179"/>
    </location>
    <ligand>
        <name>substrate</name>
    </ligand>
</feature>
<feature type="binding site" evidence="10 13">
    <location>
        <position position="65"/>
    </location>
    <ligand>
        <name>a divalent metal cation</name>
        <dbReference type="ChEBI" id="CHEBI:60240"/>
    </ligand>
</feature>
<dbReference type="RefSeq" id="WP_004573501.1">
    <property type="nucleotide sequence ID" value="NZ_AFGF01000126.1"/>
</dbReference>
<feature type="active site" description="Proton acceptor" evidence="10 12">
    <location>
        <position position="34"/>
    </location>
</feature>
<comment type="cofactor">
    <cofactor evidence="10 13">
        <name>a divalent metal cation</name>
        <dbReference type="ChEBI" id="CHEBI:60240"/>
    </cofactor>
    <text evidence="10 13">Binds 1 divalent metal cation per subunit.</text>
</comment>
<comment type="function">
    <text evidence="10">Catalyzes the reversible epimerization of D-ribulose 5-phosphate to D-xylulose 5-phosphate.</text>
</comment>
<dbReference type="NCBIfam" id="TIGR01163">
    <property type="entry name" value="rpe"/>
    <property type="match status" value="1"/>
</dbReference>
<keyword evidence="16" id="KW-1185">Reference proteome</keyword>
<comment type="cofactor">
    <cofactor evidence="4">
        <name>Zn(2+)</name>
        <dbReference type="ChEBI" id="CHEBI:29105"/>
    </cofactor>
</comment>
<comment type="pathway">
    <text evidence="10">Carbohydrate degradation.</text>
</comment>
<feature type="binding site" evidence="10 13">
    <location>
        <position position="34"/>
    </location>
    <ligand>
        <name>a divalent metal cation</name>
        <dbReference type="ChEBI" id="CHEBI:60240"/>
    </ligand>
</feature>
<comment type="caution">
    <text evidence="15">The sequence shown here is derived from an EMBL/GenBank/DDBJ whole genome shotgun (WGS) entry which is preliminary data.</text>
</comment>
<dbReference type="NCBIfam" id="NF004076">
    <property type="entry name" value="PRK05581.1-4"/>
    <property type="match status" value="1"/>
</dbReference>
<evidence type="ECO:0000256" key="7">
    <source>
        <dbReference type="ARBA" id="ARBA00013188"/>
    </source>
</evidence>
<dbReference type="InterPro" id="IPR013785">
    <property type="entry name" value="Aldolase_TIM"/>
</dbReference>
<dbReference type="EC" id="5.1.3.1" evidence="7 10"/>
<dbReference type="CDD" id="cd00429">
    <property type="entry name" value="RPE"/>
    <property type="match status" value="1"/>
</dbReference>
<dbReference type="eggNOG" id="COG0036">
    <property type="taxonomic scope" value="Bacteria"/>
</dbReference>
<evidence type="ECO:0000313" key="15">
    <source>
        <dbReference type="EMBL" id="EGO63260.1"/>
    </source>
</evidence>
<evidence type="ECO:0000256" key="13">
    <source>
        <dbReference type="PIRSR" id="PIRSR001461-2"/>
    </source>
</evidence>
<feature type="binding site" evidence="10 13">
    <location>
        <position position="32"/>
    </location>
    <ligand>
        <name>a divalent metal cation</name>
        <dbReference type="ChEBI" id="CHEBI:60240"/>
    </ligand>
</feature>
<feature type="binding site" evidence="10 14">
    <location>
        <position position="65"/>
    </location>
    <ligand>
        <name>substrate</name>
    </ligand>
</feature>
<evidence type="ECO:0000256" key="8">
    <source>
        <dbReference type="ARBA" id="ARBA00022723"/>
    </source>
</evidence>
<dbReference type="GO" id="GO:0019323">
    <property type="term" value="P:pentose catabolic process"/>
    <property type="evidence" value="ECO:0007669"/>
    <property type="project" value="UniProtKB-UniRule"/>
</dbReference>
<comment type="cofactor">
    <cofactor evidence="5">
        <name>Fe(2+)</name>
        <dbReference type="ChEBI" id="CHEBI:29033"/>
    </cofactor>
</comment>
<feature type="binding site" evidence="10 14">
    <location>
        <begin position="144"/>
        <end position="147"/>
    </location>
    <ligand>
        <name>substrate</name>
    </ligand>
</feature>
<feature type="active site" description="Proton donor" evidence="10 12">
    <location>
        <position position="177"/>
    </location>
</feature>
<comment type="catalytic activity">
    <reaction evidence="1 10 11">
        <text>D-ribulose 5-phosphate = D-xylulose 5-phosphate</text>
        <dbReference type="Rhea" id="RHEA:13677"/>
        <dbReference type="ChEBI" id="CHEBI:57737"/>
        <dbReference type="ChEBI" id="CHEBI:58121"/>
        <dbReference type="EC" id="5.1.3.1"/>
    </reaction>
</comment>
<evidence type="ECO:0000256" key="4">
    <source>
        <dbReference type="ARBA" id="ARBA00001947"/>
    </source>
</evidence>
<feature type="binding site" evidence="10 13">
    <location>
        <position position="177"/>
    </location>
    <ligand>
        <name>a divalent metal cation</name>
        <dbReference type="ChEBI" id="CHEBI:60240"/>
    </ligand>
</feature>
<evidence type="ECO:0000256" key="2">
    <source>
        <dbReference type="ARBA" id="ARBA00001936"/>
    </source>
</evidence>
<dbReference type="GO" id="GO:0004750">
    <property type="term" value="F:D-ribulose-phosphate 3-epimerase activity"/>
    <property type="evidence" value="ECO:0007669"/>
    <property type="project" value="UniProtKB-UniRule"/>
</dbReference>
<evidence type="ECO:0000256" key="9">
    <source>
        <dbReference type="ARBA" id="ARBA00023235"/>
    </source>
</evidence>
<protein>
    <recommendedName>
        <fullName evidence="7 10">Ribulose-phosphate 3-epimerase</fullName>
        <ecNumber evidence="7 10">5.1.3.1</ecNumber>
    </recommendedName>
</protein>
<evidence type="ECO:0000256" key="10">
    <source>
        <dbReference type="HAMAP-Rule" id="MF_02227"/>
    </source>
</evidence>
<dbReference type="InterPro" id="IPR026019">
    <property type="entry name" value="Ribul_P_3_epim"/>
</dbReference>
<dbReference type="EMBL" id="AFGF01000126">
    <property type="protein sequence ID" value="EGO63260.1"/>
    <property type="molecule type" value="Genomic_DNA"/>
</dbReference>
<dbReference type="PANTHER" id="PTHR11749">
    <property type="entry name" value="RIBULOSE-5-PHOSPHATE-3-EPIMERASE"/>
    <property type="match status" value="1"/>
</dbReference>
<dbReference type="PROSITE" id="PS01085">
    <property type="entry name" value="RIBUL_P_3_EPIMER_1"/>
    <property type="match status" value="1"/>
</dbReference>
<feature type="binding site" evidence="10 14">
    <location>
        <begin position="199"/>
        <end position="200"/>
    </location>
    <ligand>
        <name>substrate</name>
    </ligand>
</feature>
<dbReference type="Gene3D" id="3.20.20.70">
    <property type="entry name" value="Aldolase class I"/>
    <property type="match status" value="1"/>
</dbReference>
<proteinExistence type="inferred from homology"/>
<evidence type="ECO:0000256" key="5">
    <source>
        <dbReference type="ARBA" id="ARBA00001954"/>
    </source>
</evidence>
<dbReference type="GO" id="GO:0006098">
    <property type="term" value="P:pentose-phosphate shunt"/>
    <property type="evidence" value="ECO:0007669"/>
    <property type="project" value="UniProtKB-UniRule"/>
</dbReference>
<evidence type="ECO:0000256" key="14">
    <source>
        <dbReference type="PIRSR" id="PIRSR001461-3"/>
    </source>
</evidence>
<sequence>MIKIAPSILSADFSKLGDEIKKVEQAGADLIHIDVMDGHFVPNLTIGPNVVAAVRNVTKLPFDVHLMVSNPQDLVLPFIEAGADILTVHAEAASHLHRIIETIKKGNKGSCQAGVSLNPATSIVWIEDILREVDLILLMSVNPGFGGQSFIPLVLEKIRRLKAQLKACNSNAVIEVDGGINANTAASVIEAGADILVAGSAIYGAKNCAAAIRQLKNAAAL</sequence>
<dbReference type="HAMAP" id="MF_02227">
    <property type="entry name" value="RPE"/>
    <property type="match status" value="1"/>
</dbReference>
<gene>
    <name evidence="10" type="primary">rpe</name>
    <name evidence="15" type="ORF">ALO_14637</name>
</gene>
<dbReference type="PIRSF" id="PIRSF001461">
    <property type="entry name" value="RPE"/>
    <property type="match status" value="1"/>
</dbReference>
<dbReference type="FunFam" id="3.20.20.70:FF:000004">
    <property type="entry name" value="Ribulose-phosphate 3-epimerase"/>
    <property type="match status" value="1"/>
</dbReference>
<evidence type="ECO:0000256" key="11">
    <source>
        <dbReference type="PIRNR" id="PIRNR001461"/>
    </source>
</evidence>
<organism evidence="15 16">
    <name type="scientific">Acetonema longum DSM 6540</name>
    <dbReference type="NCBI Taxonomy" id="1009370"/>
    <lineage>
        <taxon>Bacteria</taxon>
        <taxon>Bacillati</taxon>
        <taxon>Bacillota</taxon>
        <taxon>Negativicutes</taxon>
        <taxon>Acetonemataceae</taxon>
        <taxon>Acetonema</taxon>
    </lineage>
</organism>
<dbReference type="InterPro" id="IPR000056">
    <property type="entry name" value="Ribul_P_3_epim-like"/>
</dbReference>
<keyword evidence="10 11" id="KW-0119">Carbohydrate metabolism</keyword>
<feature type="binding site" evidence="10">
    <location>
        <begin position="177"/>
        <end position="179"/>
    </location>
    <ligand>
        <name>substrate</name>
    </ligand>
</feature>
<keyword evidence="13" id="KW-0464">Manganese</keyword>
<accession>F7NLF5</accession>
<dbReference type="OrthoDB" id="1645589at2"/>
<dbReference type="Pfam" id="PF00834">
    <property type="entry name" value="Ribul_P_3_epim"/>
    <property type="match status" value="1"/>
</dbReference>
<keyword evidence="13" id="KW-0862">Zinc</keyword>
<dbReference type="Proteomes" id="UP000003240">
    <property type="component" value="Unassembled WGS sequence"/>
</dbReference>
<dbReference type="InterPro" id="IPR011060">
    <property type="entry name" value="RibuloseP-bd_barrel"/>
</dbReference>
<dbReference type="GO" id="GO:0046872">
    <property type="term" value="F:metal ion binding"/>
    <property type="evidence" value="ECO:0007669"/>
    <property type="project" value="UniProtKB-UniRule"/>
</dbReference>
<dbReference type="SUPFAM" id="SSF51366">
    <property type="entry name" value="Ribulose-phoshate binding barrel"/>
    <property type="match status" value="1"/>
</dbReference>